<dbReference type="EMBL" id="BLLF01006789">
    <property type="protein sequence ID" value="GFH32551.1"/>
    <property type="molecule type" value="Genomic_DNA"/>
</dbReference>
<keyword evidence="2" id="KW-1185">Reference proteome</keyword>
<accession>A0A6A0AJU5</accession>
<dbReference type="Proteomes" id="UP000485058">
    <property type="component" value="Unassembled WGS sequence"/>
</dbReference>
<evidence type="ECO:0000313" key="1">
    <source>
        <dbReference type="EMBL" id="GFH32551.1"/>
    </source>
</evidence>
<proteinExistence type="predicted"/>
<dbReference type="AlphaFoldDB" id="A0A6A0AJU5"/>
<reference evidence="1 2" key="1">
    <citation type="submission" date="2020-02" db="EMBL/GenBank/DDBJ databases">
        <title>Draft genome sequence of Haematococcus lacustris strain NIES-144.</title>
        <authorList>
            <person name="Morimoto D."/>
            <person name="Nakagawa S."/>
            <person name="Yoshida T."/>
            <person name="Sawayama S."/>
        </authorList>
    </citation>
    <scope>NUCLEOTIDE SEQUENCE [LARGE SCALE GENOMIC DNA]</scope>
    <source>
        <strain evidence="1 2">NIES-144</strain>
    </source>
</reference>
<gene>
    <name evidence="1" type="ORF">HaLaN_31789</name>
</gene>
<organism evidence="1 2">
    <name type="scientific">Haematococcus lacustris</name>
    <name type="common">Green alga</name>
    <name type="synonym">Haematococcus pluvialis</name>
    <dbReference type="NCBI Taxonomy" id="44745"/>
    <lineage>
        <taxon>Eukaryota</taxon>
        <taxon>Viridiplantae</taxon>
        <taxon>Chlorophyta</taxon>
        <taxon>core chlorophytes</taxon>
        <taxon>Chlorophyceae</taxon>
        <taxon>CS clade</taxon>
        <taxon>Chlamydomonadales</taxon>
        <taxon>Haematococcaceae</taxon>
        <taxon>Haematococcus</taxon>
    </lineage>
</organism>
<feature type="non-terminal residue" evidence="1">
    <location>
        <position position="53"/>
    </location>
</feature>
<name>A0A6A0AJU5_HAELA</name>
<feature type="non-terminal residue" evidence="1">
    <location>
        <position position="1"/>
    </location>
</feature>
<evidence type="ECO:0000313" key="2">
    <source>
        <dbReference type="Proteomes" id="UP000485058"/>
    </source>
</evidence>
<protein>
    <submittedName>
        <fullName evidence="1">Copper-transporting ATPase 1</fullName>
    </submittedName>
</protein>
<comment type="caution">
    <text evidence="1">The sequence shown here is derived from an EMBL/GenBank/DDBJ whole genome shotgun (WGS) entry which is preliminary data.</text>
</comment>
<sequence length="53" mass="5430">MEVPTSLVHQGDLIKVLPGARVPTDGESLPVHKGPGDQVIGGTICKGSALVVR</sequence>
<dbReference type="InterPro" id="IPR008250">
    <property type="entry name" value="ATPase_P-typ_transduc_dom_A_sf"/>
</dbReference>
<dbReference type="SUPFAM" id="SSF81653">
    <property type="entry name" value="Calcium ATPase, transduction domain A"/>
    <property type="match status" value="1"/>
</dbReference>